<gene>
    <name evidence="13" type="ORF">SAMN05216270_1272</name>
</gene>
<sequence>MSMPTNPITRRLALPGWSVLRFSLTIVAAALLAAAIVTGVLVVFLIGIPVAVAVLLAIRLWANTQRRIIGEQLGIHIPAPYRPRPKARIDQQALGLVHEAATWRDVAWLAIDATLGFMVNLLYLGVFGVAVYYLVQPLLLVTVFHAAPIPMAVNDFGFYDFDTPAKTLMLVPFALACAAAWWRWGELFLRWYSHLGVLLLGPTAKVLLTERVSELRQARDQSVDHAASELRRIERDLHDGAQARIAALSLTLGMAEELLHHDRPDQAATLVGEARQACSDALEEIRQLVRGIHPPVLADRGLSGALQAMALDHPLPVSVVDRLADKLAPPLEAAAYFATNEVLTNITKHSEATHVQMIVGREGDLVSIEIRDDGRGGAVVAPGGGLDGVARRLSAFDGTLDVSSPEGGPTVVTMTIPAHTVFRNGADNASDHAERR</sequence>
<dbReference type="RefSeq" id="WP_091040605.1">
    <property type="nucleotide sequence ID" value="NZ_FNAD01000027.1"/>
</dbReference>
<dbReference type="PANTHER" id="PTHR24421">
    <property type="entry name" value="NITRATE/NITRITE SENSOR PROTEIN NARX-RELATED"/>
    <property type="match status" value="1"/>
</dbReference>
<keyword evidence="9" id="KW-1133">Transmembrane helix</keyword>
<evidence type="ECO:0000256" key="2">
    <source>
        <dbReference type="ARBA" id="ARBA00012438"/>
    </source>
</evidence>
<keyword evidence="8" id="KW-0902">Two-component regulatory system</keyword>
<dbReference type="InterPro" id="IPR011712">
    <property type="entry name" value="Sig_transdc_His_kin_sub3_dim/P"/>
</dbReference>
<accession>A0A1G7DNJ7</accession>
<feature type="domain" description="Histidine kinase/HSP90-like ATPase" evidence="10">
    <location>
        <begin position="338"/>
        <end position="418"/>
    </location>
</feature>
<dbReference type="PANTHER" id="PTHR24421:SF10">
    <property type="entry name" value="NITRATE_NITRITE SENSOR PROTEIN NARQ"/>
    <property type="match status" value="1"/>
</dbReference>
<feature type="transmembrane region" description="Helical" evidence="9">
    <location>
        <begin position="42"/>
        <end position="62"/>
    </location>
</feature>
<reference evidence="14" key="1">
    <citation type="submission" date="2016-10" db="EMBL/GenBank/DDBJ databases">
        <authorList>
            <person name="Varghese N."/>
            <person name="Submissions S."/>
        </authorList>
    </citation>
    <scope>NUCLEOTIDE SEQUENCE [LARGE SCALE GENOMIC DNA]</scope>
    <source>
        <strain evidence="14">CGMCC 4.3516</strain>
    </source>
</reference>
<dbReference type="SUPFAM" id="SSF55874">
    <property type="entry name" value="ATPase domain of HSP90 chaperone/DNA topoisomerase II/histidine kinase"/>
    <property type="match status" value="1"/>
</dbReference>
<evidence type="ECO:0000313" key="14">
    <source>
        <dbReference type="Proteomes" id="UP000198949"/>
    </source>
</evidence>
<evidence type="ECO:0000256" key="3">
    <source>
        <dbReference type="ARBA" id="ARBA00022553"/>
    </source>
</evidence>
<dbReference type="InterPro" id="IPR036890">
    <property type="entry name" value="HATPase_C_sf"/>
</dbReference>
<evidence type="ECO:0000259" key="12">
    <source>
        <dbReference type="Pfam" id="PF13796"/>
    </source>
</evidence>
<dbReference type="InterPro" id="IPR050482">
    <property type="entry name" value="Sensor_HK_TwoCompSys"/>
</dbReference>
<dbReference type="GO" id="GO:0000155">
    <property type="term" value="F:phosphorelay sensor kinase activity"/>
    <property type="evidence" value="ECO:0007669"/>
    <property type="project" value="InterPro"/>
</dbReference>
<feature type="transmembrane region" description="Helical" evidence="9">
    <location>
        <begin position="12"/>
        <end position="36"/>
    </location>
</feature>
<keyword evidence="3" id="KW-0597">Phosphoprotein</keyword>
<dbReference type="STRING" id="58114.SAMN05216270_1272"/>
<dbReference type="GO" id="GO:0046983">
    <property type="term" value="F:protein dimerization activity"/>
    <property type="evidence" value="ECO:0007669"/>
    <property type="project" value="InterPro"/>
</dbReference>
<evidence type="ECO:0000256" key="4">
    <source>
        <dbReference type="ARBA" id="ARBA00022679"/>
    </source>
</evidence>
<dbReference type="InterPro" id="IPR025828">
    <property type="entry name" value="Put_sensor_dom"/>
</dbReference>
<keyword evidence="9" id="KW-0472">Membrane</keyword>
<keyword evidence="9" id="KW-0812">Transmembrane</keyword>
<evidence type="ECO:0000259" key="10">
    <source>
        <dbReference type="Pfam" id="PF02518"/>
    </source>
</evidence>
<name>A0A1G7DNJ7_9ACTN</name>
<protein>
    <recommendedName>
        <fullName evidence="2">histidine kinase</fullName>
        <ecNumber evidence="2">2.7.13.3</ecNumber>
    </recommendedName>
</protein>
<dbReference type="EMBL" id="FNAD01000027">
    <property type="protein sequence ID" value="SDE53083.1"/>
    <property type="molecule type" value="Genomic_DNA"/>
</dbReference>
<dbReference type="Gene3D" id="3.30.565.10">
    <property type="entry name" value="Histidine kinase-like ATPase, C-terminal domain"/>
    <property type="match status" value="1"/>
</dbReference>
<evidence type="ECO:0000256" key="7">
    <source>
        <dbReference type="ARBA" id="ARBA00022840"/>
    </source>
</evidence>
<dbReference type="InterPro" id="IPR003594">
    <property type="entry name" value="HATPase_dom"/>
</dbReference>
<evidence type="ECO:0000256" key="1">
    <source>
        <dbReference type="ARBA" id="ARBA00000085"/>
    </source>
</evidence>
<keyword evidence="7" id="KW-0067">ATP-binding</keyword>
<dbReference type="Pfam" id="PF02518">
    <property type="entry name" value="HATPase_c"/>
    <property type="match status" value="1"/>
</dbReference>
<dbReference type="GO" id="GO:0005524">
    <property type="term" value="F:ATP binding"/>
    <property type="evidence" value="ECO:0007669"/>
    <property type="project" value="UniProtKB-KW"/>
</dbReference>
<keyword evidence="14" id="KW-1185">Reference proteome</keyword>
<evidence type="ECO:0000256" key="6">
    <source>
        <dbReference type="ARBA" id="ARBA00022777"/>
    </source>
</evidence>
<dbReference type="Gene3D" id="1.20.5.1930">
    <property type="match status" value="1"/>
</dbReference>
<feature type="transmembrane region" description="Helical" evidence="9">
    <location>
        <begin position="106"/>
        <end position="124"/>
    </location>
</feature>
<organism evidence="13 14">
    <name type="scientific">Glycomyces harbinensis</name>
    <dbReference type="NCBI Taxonomy" id="58114"/>
    <lineage>
        <taxon>Bacteria</taxon>
        <taxon>Bacillati</taxon>
        <taxon>Actinomycetota</taxon>
        <taxon>Actinomycetes</taxon>
        <taxon>Glycomycetales</taxon>
        <taxon>Glycomycetaceae</taxon>
        <taxon>Glycomyces</taxon>
    </lineage>
</organism>
<dbReference type="Pfam" id="PF13796">
    <property type="entry name" value="Sensor"/>
    <property type="match status" value="1"/>
</dbReference>
<evidence type="ECO:0000256" key="5">
    <source>
        <dbReference type="ARBA" id="ARBA00022741"/>
    </source>
</evidence>
<dbReference type="Pfam" id="PF07730">
    <property type="entry name" value="HisKA_3"/>
    <property type="match status" value="1"/>
</dbReference>
<keyword evidence="5" id="KW-0547">Nucleotide-binding</keyword>
<keyword evidence="6 13" id="KW-0418">Kinase</keyword>
<dbReference type="GO" id="GO:0016020">
    <property type="term" value="C:membrane"/>
    <property type="evidence" value="ECO:0007669"/>
    <property type="project" value="InterPro"/>
</dbReference>
<feature type="domain" description="Putative sensor" evidence="12">
    <location>
        <begin position="24"/>
        <end position="200"/>
    </location>
</feature>
<comment type="catalytic activity">
    <reaction evidence="1">
        <text>ATP + protein L-histidine = ADP + protein N-phospho-L-histidine.</text>
        <dbReference type="EC" id="2.7.13.3"/>
    </reaction>
</comment>
<evidence type="ECO:0000259" key="11">
    <source>
        <dbReference type="Pfam" id="PF07730"/>
    </source>
</evidence>
<dbReference type="EC" id="2.7.13.3" evidence="2"/>
<proteinExistence type="predicted"/>
<dbReference type="AlphaFoldDB" id="A0A1G7DNJ7"/>
<feature type="domain" description="Signal transduction histidine kinase subgroup 3 dimerisation and phosphoacceptor" evidence="11">
    <location>
        <begin position="229"/>
        <end position="297"/>
    </location>
</feature>
<keyword evidence="4" id="KW-0808">Transferase</keyword>
<evidence type="ECO:0000313" key="13">
    <source>
        <dbReference type="EMBL" id="SDE53083.1"/>
    </source>
</evidence>
<evidence type="ECO:0000256" key="8">
    <source>
        <dbReference type="ARBA" id="ARBA00023012"/>
    </source>
</evidence>
<dbReference type="Proteomes" id="UP000198949">
    <property type="component" value="Unassembled WGS sequence"/>
</dbReference>
<evidence type="ECO:0000256" key="9">
    <source>
        <dbReference type="SAM" id="Phobius"/>
    </source>
</evidence>